<dbReference type="AlphaFoldDB" id="A0AAE1MWT0"/>
<keyword evidence="6" id="KW-1185">Reference proteome</keyword>
<dbReference type="Proteomes" id="UP001293593">
    <property type="component" value="Unassembled WGS sequence"/>
</dbReference>
<comment type="caution">
    <text evidence="5">The sequence shown here is derived from an EMBL/GenBank/DDBJ whole genome shotgun (WGS) entry which is preliminary data.</text>
</comment>
<evidence type="ECO:0000256" key="1">
    <source>
        <dbReference type="ARBA" id="ARBA00022857"/>
    </source>
</evidence>
<evidence type="ECO:0000259" key="4">
    <source>
        <dbReference type="Pfam" id="PF01370"/>
    </source>
</evidence>
<evidence type="ECO:0000313" key="5">
    <source>
        <dbReference type="EMBL" id="KAK4278649.1"/>
    </source>
</evidence>
<organism evidence="5 6">
    <name type="scientific">Acacia crassicarpa</name>
    <name type="common">northern wattle</name>
    <dbReference type="NCBI Taxonomy" id="499986"/>
    <lineage>
        <taxon>Eukaryota</taxon>
        <taxon>Viridiplantae</taxon>
        <taxon>Streptophyta</taxon>
        <taxon>Embryophyta</taxon>
        <taxon>Tracheophyta</taxon>
        <taxon>Spermatophyta</taxon>
        <taxon>Magnoliopsida</taxon>
        <taxon>eudicotyledons</taxon>
        <taxon>Gunneridae</taxon>
        <taxon>Pentapetalae</taxon>
        <taxon>rosids</taxon>
        <taxon>fabids</taxon>
        <taxon>Fabales</taxon>
        <taxon>Fabaceae</taxon>
        <taxon>Caesalpinioideae</taxon>
        <taxon>mimosoid clade</taxon>
        <taxon>Acacieae</taxon>
        <taxon>Acacia</taxon>
    </lineage>
</organism>
<sequence>MGSNVGEGKMVCVTGASGYIASWLVKFLLLRGYTVKGTVRDPNDSRKVDHLFKLDGAKERLRLIKADLQEEGSFDQAVEGCEGVFHTASPCYFDPIDPQTELIDPAVKGTLNVLKSCAKSASVKRAILTSSFSAVLYNGKPLTPDVVIDETWFSSPDICRDMKRWYNVSKILAEEAAWKFVKEDSIELVVLNPAFVIGPLLQPSLNETSAMILKLIKGQTFPNYRAGWVNVKDVANAHIQAFEIPSASGRYNLVERVAHYSEHVKILHELFPTLQLPDKCADDKPFMLKFQVSKEKAKTLGIEFIPLEVSLKEMVESLKEKNFINF</sequence>
<name>A0AAE1MWT0_9FABA</name>
<keyword evidence="1" id="KW-0521">NADP</keyword>
<dbReference type="PANTHER" id="PTHR10366">
    <property type="entry name" value="NAD DEPENDENT EPIMERASE/DEHYDRATASE"/>
    <property type="match status" value="1"/>
</dbReference>
<dbReference type="EMBL" id="JAWXYG010000003">
    <property type="protein sequence ID" value="KAK4278649.1"/>
    <property type="molecule type" value="Genomic_DNA"/>
</dbReference>
<evidence type="ECO:0000313" key="6">
    <source>
        <dbReference type="Proteomes" id="UP001293593"/>
    </source>
</evidence>
<dbReference type="Pfam" id="PF01370">
    <property type="entry name" value="Epimerase"/>
    <property type="match status" value="1"/>
</dbReference>
<comment type="similarity">
    <text evidence="3">Belongs to the NAD(P)-dependent epimerase/dehydratase family. Dihydroflavonol-4-reductase subfamily.</text>
</comment>
<dbReference type="SUPFAM" id="SSF51735">
    <property type="entry name" value="NAD(P)-binding Rossmann-fold domains"/>
    <property type="match status" value="1"/>
</dbReference>
<dbReference type="InterPro" id="IPR036291">
    <property type="entry name" value="NAD(P)-bd_dom_sf"/>
</dbReference>
<proteinExistence type="inferred from homology"/>
<dbReference type="GO" id="GO:0016616">
    <property type="term" value="F:oxidoreductase activity, acting on the CH-OH group of donors, NAD or NADP as acceptor"/>
    <property type="evidence" value="ECO:0007669"/>
    <property type="project" value="TreeGrafter"/>
</dbReference>
<dbReference type="InterPro" id="IPR001509">
    <property type="entry name" value="Epimerase_deHydtase"/>
</dbReference>
<dbReference type="CDD" id="cd08958">
    <property type="entry name" value="FR_SDR_e"/>
    <property type="match status" value="1"/>
</dbReference>
<dbReference type="FunFam" id="3.40.50.720:FF:000085">
    <property type="entry name" value="Dihydroflavonol reductase"/>
    <property type="match status" value="1"/>
</dbReference>
<dbReference type="Gene3D" id="3.40.50.720">
    <property type="entry name" value="NAD(P)-binding Rossmann-like Domain"/>
    <property type="match status" value="1"/>
</dbReference>
<evidence type="ECO:0000256" key="2">
    <source>
        <dbReference type="ARBA" id="ARBA00023002"/>
    </source>
</evidence>
<protein>
    <recommendedName>
        <fullName evidence="4">NAD-dependent epimerase/dehydratase domain-containing protein</fullName>
    </recommendedName>
</protein>
<evidence type="ECO:0000256" key="3">
    <source>
        <dbReference type="ARBA" id="ARBA00023445"/>
    </source>
</evidence>
<keyword evidence="2" id="KW-0560">Oxidoreductase</keyword>
<accession>A0AAE1MWT0</accession>
<gene>
    <name evidence="5" type="ORF">QN277_016470</name>
</gene>
<feature type="domain" description="NAD-dependent epimerase/dehydratase" evidence="4">
    <location>
        <begin position="11"/>
        <end position="252"/>
    </location>
</feature>
<dbReference type="PANTHER" id="PTHR10366:SF852">
    <property type="entry name" value="CINNAMOYL-COA REDUCTASE CAD2"/>
    <property type="match status" value="1"/>
</dbReference>
<reference evidence="5" key="1">
    <citation type="submission" date="2023-10" db="EMBL/GenBank/DDBJ databases">
        <title>Chromosome-level genome of the transformable northern wattle, Acacia crassicarpa.</title>
        <authorList>
            <person name="Massaro I."/>
            <person name="Sinha N.R."/>
            <person name="Poethig S."/>
            <person name="Leichty A.R."/>
        </authorList>
    </citation>
    <scope>NUCLEOTIDE SEQUENCE</scope>
    <source>
        <strain evidence="5">Acra3RX</strain>
        <tissue evidence="5">Leaf</tissue>
    </source>
</reference>
<dbReference type="InterPro" id="IPR050425">
    <property type="entry name" value="NAD(P)_dehydrat-like"/>
</dbReference>